<comment type="caution">
    <text evidence="3">The sequence shown here is derived from an EMBL/GenBank/DDBJ whole genome shotgun (WGS) entry which is preliminary data.</text>
</comment>
<proteinExistence type="predicted"/>
<keyword evidence="4" id="KW-1185">Reference proteome</keyword>
<dbReference type="EMBL" id="JACJPW010000013">
    <property type="protein sequence ID" value="MBD2180895.1"/>
    <property type="molecule type" value="Genomic_DNA"/>
</dbReference>
<keyword evidence="2" id="KW-1133">Transmembrane helix</keyword>
<accession>A0A926VC08</accession>
<feature type="transmembrane region" description="Helical" evidence="2">
    <location>
        <begin position="24"/>
        <end position="46"/>
    </location>
</feature>
<protein>
    <submittedName>
        <fullName evidence="3">Uncharacterized protein</fullName>
    </submittedName>
</protein>
<name>A0A926VC08_9CYAN</name>
<dbReference type="RefSeq" id="WP_190463566.1">
    <property type="nucleotide sequence ID" value="NZ_JACJPW010000013.1"/>
</dbReference>
<evidence type="ECO:0000256" key="1">
    <source>
        <dbReference type="SAM" id="Coils"/>
    </source>
</evidence>
<feature type="coiled-coil region" evidence="1">
    <location>
        <begin position="193"/>
        <end position="220"/>
    </location>
</feature>
<evidence type="ECO:0000313" key="3">
    <source>
        <dbReference type="EMBL" id="MBD2180895.1"/>
    </source>
</evidence>
<feature type="transmembrane region" description="Helical" evidence="2">
    <location>
        <begin position="136"/>
        <end position="157"/>
    </location>
</feature>
<feature type="transmembrane region" description="Helical" evidence="2">
    <location>
        <begin position="98"/>
        <end position="124"/>
    </location>
</feature>
<sequence length="463" mass="52883">MSKESQPVSRIPRLEKKYRDETRLWIILLCLVLLVLLFFSFAQFAILDNFFKTTFNIPDRAKVFGIPTNNLLGFIATATLPITVLIDESNILNEKLKFILPVVGKNFSTIWIVFLADLFLTALAFLESNQSRDFNILLNLVTSFMIGASFSTFILYLTKGMTAVGNRASSAWRNLQIVSVYGIDPVPYGDDEKVRLSTEAEIAREEATKLRQLLEESQLKYGRDIQELKDKISVYQNHLGSLGKLKDNFKQIKEMFQELTPKSEVFFEKFTAIEESISNFITAKLESKEAIERDINTISSRTIIEPDIPEIPKVDNANTNLPVLIEPNAISITNLEFQDVWPNLTLPSEISPIIIGLLNAMERQNFPVPQVGRYTPKNNLASCTVLQFEAYKIIVYCRDENYIRGERWDSSDELKFKCKLMQQNIRGFLTLHFTEQELLSNPGNVLEQIKSAIAMRKSMNFDG</sequence>
<keyword evidence="1" id="KW-0175">Coiled coil</keyword>
<feature type="transmembrane region" description="Helical" evidence="2">
    <location>
        <begin position="66"/>
        <end position="86"/>
    </location>
</feature>
<evidence type="ECO:0000313" key="4">
    <source>
        <dbReference type="Proteomes" id="UP000641646"/>
    </source>
</evidence>
<dbReference type="AlphaFoldDB" id="A0A926VC08"/>
<reference evidence="3" key="2">
    <citation type="submission" date="2020-08" db="EMBL/GenBank/DDBJ databases">
        <authorList>
            <person name="Chen M."/>
            <person name="Teng W."/>
            <person name="Zhao L."/>
            <person name="Hu C."/>
            <person name="Zhou Y."/>
            <person name="Han B."/>
            <person name="Song L."/>
            <person name="Shu W."/>
        </authorList>
    </citation>
    <scope>NUCLEOTIDE SEQUENCE</scope>
    <source>
        <strain evidence="3">FACHB-1375</strain>
    </source>
</reference>
<keyword evidence="2" id="KW-0472">Membrane</keyword>
<evidence type="ECO:0000256" key="2">
    <source>
        <dbReference type="SAM" id="Phobius"/>
    </source>
</evidence>
<reference evidence="3" key="1">
    <citation type="journal article" date="2015" name="ISME J.">
        <title>Draft Genome Sequence of Streptomyces incarnatus NRRL8089, which Produces the Nucleoside Antibiotic Sinefungin.</title>
        <authorList>
            <person name="Oshima K."/>
            <person name="Hattori M."/>
            <person name="Shimizu H."/>
            <person name="Fukuda K."/>
            <person name="Nemoto M."/>
            <person name="Inagaki K."/>
            <person name="Tamura T."/>
        </authorList>
    </citation>
    <scope>NUCLEOTIDE SEQUENCE</scope>
    <source>
        <strain evidence="3">FACHB-1375</strain>
    </source>
</reference>
<dbReference type="Proteomes" id="UP000641646">
    <property type="component" value="Unassembled WGS sequence"/>
</dbReference>
<organism evidence="3 4">
    <name type="scientific">Aerosakkonema funiforme FACHB-1375</name>
    <dbReference type="NCBI Taxonomy" id="2949571"/>
    <lineage>
        <taxon>Bacteria</taxon>
        <taxon>Bacillati</taxon>
        <taxon>Cyanobacteriota</taxon>
        <taxon>Cyanophyceae</taxon>
        <taxon>Oscillatoriophycideae</taxon>
        <taxon>Aerosakkonematales</taxon>
        <taxon>Aerosakkonemataceae</taxon>
        <taxon>Aerosakkonema</taxon>
    </lineage>
</organism>
<gene>
    <name evidence="3" type="ORF">H6G03_07225</name>
</gene>
<keyword evidence="2" id="KW-0812">Transmembrane</keyword>